<evidence type="ECO:0000313" key="2">
    <source>
        <dbReference type="EMBL" id="CAL4119828.1"/>
    </source>
</evidence>
<dbReference type="EMBL" id="CAXKWB010017796">
    <property type="protein sequence ID" value="CAL4119828.1"/>
    <property type="molecule type" value="Genomic_DNA"/>
</dbReference>
<feature type="transmembrane region" description="Helical" evidence="1">
    <location>
        <begin position="68"/>
        <end position="98"/>
    </location>
</feature>
<dbReference type="PANTHER" id="PTHR11686">
    <property type="entry name" value="GAMMA GLUTAMYL TRANSPEPTIDASE"/>
    <property type="match status" value="1"/>
</dbReference>
<dbReference type="Gene3D" id="3.60.20.40">
    <property type="match status" value="1"/>
</dbReference>
<reference evidence="2 3" key="1">
    <citation type="submission" date="2024-05" db="EMBL/GenBank/DDBJ databases">
        <authorList>
            <person name="Wallberg A."/>
        </authorList>
    </citation>
    <scope>NUCLEOTIDE SEQUENCE [LARGE SCALE GENOMIC DNA]</scope>
</reference>
<protein>
    <submittedName>
        <fullName evidence="2">Uncharacterized protein</fullName>
    </submittedName>
</protein>
<comment type="caution">
    <text evidence="2">The sequence shown here is derived from an EMBL/GenBank/DDBJ whole genome shotgun (WGS) entry which is preliminary data.</text>
</comment>
<dbReference type="GO" id="GO:0005886">
    <property type="term" value="C:plasma membrane"/>
    <property type="evidence" value="ECO:0007669"/>
    <property type="project" value="TreeGrafter"/>
</dbReference>
<dbReference type="GO" id="GO:0036374">
    <property type="term" value="F:glutathione hydrolase activity"/>
    <property type="evidence" value="ECO:0007669"/>
    <property type="project" value="InterPro"/>
</dbReference>
<evidence type="ECO:0000256" key="1">
    <source>
        <dbReference type="SAM" id="Phobius"/>
    </source>
</evidence>
<dbReference type="Pfam" id="PF01019">
    <property type="entry name" value="G_glu_transpept"/>
    <property type="match status" value="1"/>
</dbReference>
<keyword evidence="1" id="KW-0472">Membrane</keyword>
<proteinExistence type="predicted"/>
<evidence type="ECO:0000313" key="3">
    <source>
        <dbReference type="Proteomes" id="UP001497623"/>
    </source>
</evidence>
<keyword evidence="1" id="KW-0812">Transmembrane</keyword>
<sequence>MPDDSGPYTSPENAKLTPFSLYYAPLRQNPLTNPEAHLAAPTGVYTLAHKLPSCVTTFIAKSRSKPNIFIVFDCNLGSVLVFMPAHICVSSLAVLFFLTHFQITKLLDGGIMLDHCKSSVSSSLYLMSIIPERFVIYKTFFRNVTGTFVFPPALEYSSGRLEWEASLNNNNFINLGNGFLVSANLAKAQEGLASHSANLAEPFWKTFYRPFSKMSRMKRGNYSEFLENVSKHGLDSLYLDYGIEIIELLRNKSSISEKDLQNYKVKEYPALHMKIKDRSIFTTPAPFGGPQLLSAAQMLFNTKVDSSTKESDFYHYIIEAIQRSYPGYLKLDNTMSKSQENATTEYLKEAVDSSPLPIVKTATDTSIPILPPQASSVVTVLDAVDNYVVAVLGLGSEFGSQVMSNHGILYNNHLANIFNHNHASERNHSPGTRPLTPYTPFIVTDARQVCGQRALLGSGEVDAALQVLSQIMFRGSNLTQAIKRPRIIIKPNQDEIFVHDVGDAARLSGSTRNALRRMGHTFSHQTRAETSINGVAKRKDTVVSWADVRGGGRAFHLKVAGSEDDVIESDGMTRSFEDSTTETSDINHHDVETNMTHPLSQNGHLTHLTLDNVSLGEYSSSPIVSGISSERLSKIGTVIPYSSHISADGSSRASAVINSYSEQISPITPFVTSVSNGDSSLSENLNIQSANGETTGGSILSQGTISQYRKGAIINKNSESNEESLSPLAVHISPDGSSRSSVKDRIANINFGTNTKVDAGILSAGIVSNDPSLVRE</sequence>
<name>A0AAV2RB12_MEGNR</name>
<dbReference type="PRINTS" id="PR01210">
    <property type="entry name" value="GGTRANSPTASE"/>
</dbReference>
<keyword evidence="3" id="KW-1185">Reference proteome</keyword>
<accession>A0AAV2RB12</accession>
<dbReference type="PANTHER" id="PTHR11686:SF54">
    <property type="entry name" value="GLUTATHIONE HYDROLASE 7"/>
    <property type="match status" value="1"/>
</dbReference>
<organism evidence="2 3">
    <name type="scientific">Meganyctiphanes norvegica</name>
    <name type="common">Northern krill</name>
    <name type="synonym">Thysanopoda norvegica</name>
    <dbReference type="NCBI Taxonomy" id="48144"/>
    <lineage>
        <taxon>Eukaryota</taxon>
        <taxon>Metazoa</taxon>
        <taxon>Ecdysozoa</taxon>
        <taxon>Arthropoda</taxon>
        <taxon>Crustacea</taxon>
        <taxon>Multicrustacea</taxon>
        <taxon>Malacostraca</taxon>
        <taxon>Eumalacostraca</taxon>
        <taxon>Eucarida</taxon>
        <taxon>Euphausiacea</taxon>
        <taxon>Euphausiidae</taxon>
        <taxon>Meganyctiphanes</taxon>
    </lineage>
</organism>
<dbReference type="AlphaFoldDB" id="A0AAV2RB12"/>
<dbReference type="GO" id="GO:0006751">
    <property type="term" value="P:glutathione catabolic process"/>
    <property type="evidence" value="ECO:0007669"/>
    <property type="project" value="InterPro"/>
</dbReference>
<gene>
    <name evidence="2" type="ORF">MNOR_LOCUS21795</name>
</gene>
<dbReference type="InterPro" id="IPR029055">
    <property type="entry name" value="Ntn_hydrolases_N"/>
</dbReference>
<keyword evidence="1" id="KW-1133">Transmembrane helix</keyword>
<dbReference type="InterPro" id="IPR000101">
    <property type="entry name" value="GGT_peptidase"/>
</dbReference>
<dbReference type="InterPro" id="IPR043137">
    <property type="entry name" value="GGT_ssub_C"/>
</dbReference>
<dbReference type="Proteomes" id="UP001497623">
    <property type="component" value="Unassembled WGS sequence"/>
</dbReference>
<dbReference type="SUPFAM" id="SSF56235">
    <property type="entry name" value="N-terminal nucleophile aminohydrolases (Ntn hydrolases)"/>
    <property type="match status" value="1"/>
</dbReference>
<feature type="non-terminal residue" evidence="2">
    <location>
        <position position="776"/>
    </location>
</feature>